<evidence type="ECO:0000256" key="5">
    <source>
        <dbReference type="ARBA" id="ARBA00023136"/>
    </source>
</evidence>
<dbReference type="PROSITE" id="PS51212">
    <property type="entry name" value="WSC"/>
    <property type="match status" value="1"/>
</dbReference>
<keyword evidence="4" id="KW-1133">Transmembrane helix</keyword>
<gene>
    <name evidence="9" type="ORF">GGX14DRAFT_620671</name>
</gene>
<dbReference type="PANTHER" id="PTHR24269:SF16">
    <property type="entry name" value="PROTEIN SLG1"/>
    <property type="match status" value="1"/>
</dbReference>
<evidence type="ECO:0000256" key="2">
    <source>
        <dbReference type="ARBA" id="ARBA00022692"/>
    </source>
</evidence>
<keyword evidence="6" id="KW-0325">Glycoprotein</keyword>
<feature type="domain" description="WSC" evidence="8">
    <location>
        <begin position="27"/>
        <end position="127"/>
    </location>
</feature>
<evidence type="ECO:0000256" key="6">
    <source>
        <dbReference type="ARBA" id="ARBA00023180"/>
    </source>
</evidence>
<organism evidence="9 10">
    <name type="scientific">Mycena pura</name>
    <dbReference type="NCBI Taxonomy" id="153505"/>
    <lineage>
        <taxon>Eukaryota</taxon>
        <taxon>Fungi</taxon>
        <taxon>Dikarya</taxon>
        <taxon>Basidiomycota</taxon>
        <taxon>Agaricomycotina</taxon>
        <taxon>Agaricomycetes</taxon>
        <taxon>Agaricomycetidae</taxon>
        <taxon>Agaricales</taxon>
        <taxon>Marasmiineae</taxon>
        <taxon>Mycenaceae</taxon>
        <taxon>Mycena</taxon>
    </lineage>
</organism>
<keyword evidence="2" id="KW-0812">Transmembrane</keyword>
<comment type="subcellular location">
    <subcellularLocation>
        <location evidence="1">Membrane</location>
        <topology evidence="1">Single-pass membrane protein</topology>
    </subcellularLocation>
</comment>
<keyword evidence="5" id="KW-0472">Membrane</keyword>
<sequence>MFIRAILVFTGVAQVLAQIVSPTSVGPWTYQGCFICNTQTLARDNPFRQLQHQQFVTGGMTVEACTSACKTAGFALAGLEFGGECWCDSFLQGTQQFADSQCAQMTCSGNSAETCGGPDRLQVYLDGSAAPPETDICVVTNSEDFSPVAVTKSTPAAQTRLNLLDVGVGGTHAFLLTADTCPSCEVEGDVQLGALLVLSSLYPDAAFVEFFNATTGDSPIGRELFTPQTDVYCAQISPVTGRIGPLVVAANGHSDLWALCPNTTAGLRSDLVYSPVGNHPHYTLNSCQPVWLTMAWFD</sequence>
<dbReference type="GO" id="GO:0005886">
    <property type="term" value="C:plasma membrane"/>
    <property type="evidence" value="ECO:0007669"/>
    <property type="project" value="TreeGrafter"/>
</dbReference>
<evidence type="ECO:0000256" key="3">
    <source>
        <dbReference type="ARBA" id="ARBA00022729"/>
    </source>
</evidence>
<evidence type="ECO:0000259" key="8">
    <source>
        <dbReference type="PROSITE" id="PS51212"/>
    </source>
</evidence>
<keyword evidence="10" id="KW-1185">Reference proteome</keyword>
<dbReference type="InterPro" id="IPR002889">
    <property type="entry name" value="WSC_carb-bd"/>
</dbReference>
<reference evidence="9" key="1">
    <citation type="submission" date="2023-03" db="EMBL/GenBank/DDBJ databases">
        <title>Massive genome expansion in bonnet fungi (Mycena s.s.) driven by repeated elements and novel gene families across ecological guilds.</title>
        <authorList>
            <consortium name="Lawrence Berkeley National Laboratory"/>
            <person name="Harder C.B."/>
            <person name="Miyauchi S."/>
            <person name="Viragh M."/>
            <person name="Kuo A."/>
            <person name="Thoen E."/>
            <person name="Andreopoulos B."/>
            <person name="Lu D."/>
            <person name="Skrede I."/>
            <person name="Drula E."/>
            <person name="Henrissat B."/>
            <person name="Morin E."/>
            <person name="Kohler A."/>
            <person name="Barry K."/>
            <person name="LaButti K."/>
            <person name="Morin E."/>
            <person name="Salamov A."/>
            <person name="Lipzen A."/>
            <person name="Mereny Z."/>
            <person name="Hegedus B."/>
            <person name="Baldrian P."/>
            <person name="Stursova M."/>
            <person name="Weitz H."/>
            <person name="Taylor A."/>
            <person name="Grigoriev I.V."/>
            <person name="Nagy L.G."/>
            <person name="Martin F."/>
            <person name="Kauserud H."/>
        </authorList>
    </citation>
    <scope>NUCLEOTIDE SEQUENCE</scope>
    <source>
        <strain evidence="9">9144</strain>
    </source>
</reference>
<dbReference type="EMBL" id="JARJCW010000023">
    <property type="protein sequence ID" value="KAJ7212525.1"/>
    <property type="molecule type" value="Genomic_DNA"/>
</dbReference>
<feature type="signal peptide" evidence="7">
    <location>
        <begin position="1"/>
        <end position="17"/>
    </location>
</feature>
<name>A0AAD6VP22_9AGAR</name>
<dbReference type="Proteomes" id="UP001219525">
    <property type="component" value="Unassembled WGS sequence"/>
</dbReference>
<evidence type="ECO:0000256" key="7">
    <source>
        <dbReference type="SAM" id="SignalP"/>
    </source>
</evidence>
<protein>
    <recommendedName>
        <fullName evidence="8">WSC domain-containing protein</fullName>
    </recommendedName>
</protein>
<dbReference type="AlphaFoldDB" id="A0AAD6VP22"/>
<accession>A0AAD6VP22</accession>
<evidence type="ECO:0000256" key="1">
    <source>
        <dbReference type="ARBA" id="ARBA00004167"/>
    </source>
</evidence>
<keyword evidence="3 7" id="KW-0732">Signal</keyword>
<dbReference type="SMART" id="SM00321">
    <property type="entry name" value="WSC"/>
    <property type="match status" value="1"/>
</dbReference>
<comment type="caution">
    <text evidence="9">The sequence shown here is derived from an EMBL/GenBank/DDBJ whole genome shotgun (WGS) entry which is preliminary data.</text>
</comment>
<evidence type="ECO:0000313" key="10">
    <source>
        <dbReference type="Proteomes" id="UP001219525"/>
    </source>
</evidence>
<evidence type="ECO:0000313" key="9">
    <source>
        <dbReference type="EMBL" id="KAJ7212525.1"/>
    </source>
</evidence>
<feature type="chain" id="PRO_5042234795" description="WSC domain-containing protein" evidence="7">
    <location>
        <begin position="18"/>
        <end position="298"/>
    </location>
</feature>
<evidence type="ECO:0000256" key="4">
    <source>
        <dbReference type="ARBA" id="ARBA00022989"/>
    </source>
</evidence>
<dbReference type="PANTHER" id="PTHR24269">
    <property type="entry name" value="KREMEN PROTEIN"/>
    <property type="match status" value="1"/>
</dbReference>
<dbReference type="InterPro" id="IPR051836">
    <property type="entry name" value="Kremen_rcpt"/>
</dbReference>
<dbReference type="Pfam" id="PF01822">
    <property type="entry name" value="WSC"/>
    <property type="match status" value="1"/>
</dbReference>
<proteinExistence type="predicted"/>